<dbReference type="STRING" id="5353.A0A1Q3DZZ1"/>
<evidence type="ECO:0000313" key="3">
    <source>
        <dbReference type="Proteomes" id="UP000188533"/>
    </source>
</evidence>
<dbReference type="EMBL" id="BDGU01000032">
    <property type="protein sequence ID" value="GAW00578.1"/>
    <property type="molecule type" value="Genomic_DNA"/>
</dbReference>
<dbReference type="AlphaFoldDB" id="A0A1Q3DZZ1"/>
<reference evidence="2 3" key="1">
    <citation type="submission" date="2016-08" db="EMBL/GenBank/DDBJ databases">
        <authorList>
            <consortium name="Lentinula edodes genome sequencing consortium"/>
            <person name="Sakamoto Y."/>
            <person name="Nakade K."/>
            <person name="Sato S."/>
            <person name="Yoshida Y."/>
            <person name="Miyazaki K."/>
            <person name="Natsume S."/>
            <person name="Konno N."/>
        </authorList>
    </citation>
    <scope>NUCLEOTIDE SEQUENCE [LARGE SCALE GENOMIC DNA]</scope>
    <source>
        <strain evidence="2 3">NBRC 111202</strain>
    </source>
</reference>
<feature type="region of interest" description="Disordered" evidence="1">
    <location>
        <begin position="35"/>
        <end position="54"/>
    </location>
</feature>
<proteinExistence type="predicted"/>
<reference evidence="2 3" key="2">
    <citation type="submission" date="2017-02" db="EMBL/GenBank/DDBJ databases">
        <title>A genome survey and senescence transcriptome analysis in Lentinula edodes.</title>
        <authorList>
            <person name="Sakamoto Y."/>
            <person name="Nakade K."/>
            <person name="Sato S."/>
            <person name="Yoshida Y."/>
            <person name="Miyazaki K."/>
            <person name="Natsume S."/>
            <person name="Konno N."/>
        </authorList>
    </citation>
    <scope>NUCLEOTIDE SEQUENCE [LARGE SCALE GENOMIC DNA]</scope>
    <source>
        <strain evidence="2 3">NBRC 111202</strain>
    </source>
</reference>
<organism evidence="2 3">
    <name type="scientific">Lentinula edodes</name>
    <name type="common">Shiitake mushroom</name>
    <name type="synonym">Lentinus edodes</name>
    <dbReference type="NCBI Taxonomy" id="5353"/>
    <lineage>
        <taxon>Eukaryota</taxon>
        <taxon>Fungi</taxon>
        <taxon>Dikarya</taxon>
        <taxon>Basidiomycota</taxon>
        <taxon>Agaricomycotina</taxon>
        <taxon>Agaricomycetes</taxon>
        <taxon>Agaricomycetidae</taxon>
        <taxon>Agaricales</taxon>
        <taxon>Marasmiineae</taxon>
        <taxon>Omphalotaceae</taxon>
        <taxon>Lentinula</taxon>
    </lineage>
</organism>
<evidence type="ECO:0000313" key="2">
    <source>
        <dbReference type="EMBL" id="GAW00578.1"/>
    </source>
</evidence>
<dbReference type="Proteomes" id="UP000188533">
    <property type="component" value="Unassembled WGS sequence"/>
</dbReference>
<sequence length="213" mass="23974">MELSLKLGTTQGQGRDGHNVMQTFQSFDTTSIISSTKSTNSKRQNAPGDAQSTISLGIKNTSTLSYSNYPLNNHANHFAHPGPLKNTLSIRLAESAVFLRTNDLTGRNRYGDSRPTYLRGVVQLELVKPTRISRIVLELGAKVGTIWPEAHVTRDLVESHKVFSATETVFSALPANTISNRDSITNLESYYYQWMGIREWMDITRRQVYTEQY</sequence>
<protein>
    <submittedName>
        <fullName evidence="2">Cyclin binding protein</fullName>
    </submittedName>
</protein>
<evidence type="ECO:0000256" key="1">
    <source>
        <dbReference type="SAM" id="MobiDB-lite"/>
    </source>
</evidence>
<comment type="caution">
    <text evidence="2">The sequence shown here is derived from an EMBL/GenBank/DDBJ whole genome shotgun (WGS) entry which is preliminary data.</text>
</comment>
<name>A0A1Q3DZZ1_LENED</name>
<gene>
    <name evidence="2" type="ORF">LENED_002107</name>
</gene>
<accession>A0A1Q3DZZ1</accession>
<keyword evidence="3" id="KW-1185">Reference proteome</keyword>